<keyword evidence="2" id="KW-1185">Reference proteome</keyword>
<dbReference type="EMBL" id="FORA01000011">
    <property type="protein sequence ID" value="SFJ88364.1"/>
    <property type="molecule type" value="Genomic_DNA"/>
</dbReference>
<evidence type="ECO:0000313" key="1">
    <source>
        <dbReference type="EMBL" id="SFJ88364.1"/>
    </source>
</evidence>
<keyword evidence="1" id="KW-0808">Transferase</keyword>
<dbReference type="InterPro" id="IPR021466">
    <property type="entry name" value="Put_rhamnosyl_transferase"/>
</dbReference>
<dbReference type="Proteomes" id="UP000199110">
    <property type="component" value="Unassembled WGS sequence"/>
</dbReference>
<accession>A0A1I3UYA3</accession>
<gene>
    <name evidence="1" type="ORF">SAMN04488095_0048</name>
</gene>
<dbReference type="OrthoDB" id="9771846at2"/>
<organism evidence="1 2">
    <name type="scientific">Jannaschia pohangensis</name>
    <dbReference type="NCBI Taxonomy" id="390807"/>
    <lineage>
        <taxon>Bacteria</taxon>
        <taxon>Pseudomonadati</taxon>
        <taxon>Pseudomonadota</taxon>
        <taxon>Alphaproteobacteria</taxon>
        <taxon>Rhodobacterales</taxon>
        <taxon>Roseobacteraceae</taxon>
        <taxon>Jannaschia</taxon>
    </lineage>
</organism>
<sequence>MSDLQILAITRFAYPGLGMFQTEHDTVEARQAHLWSEARMTARFRTLEHVCLRTLAAQVDGDFRTIILTGDALPEPWRSRLVSLASGLPGAEVVFHPPDGQKAALSNVIRPRIDPDGPPVMYFRQDDDDGVARRFVGRCREIFGQMRPLWDRHKRLCIDFNKGVRLQLTPDGPRVEELFENHIGVGQAIFLSPDNKRTGMHFPHHRMTQLMPSLSIPDALMWVRGMDETNDSGVSGQLHRLKPADPDQCTMLKRRFALDLPAIRASF</sequence>
<reference evidence="1 2" key="1">
    <citation type="submission" date="2016-10" db="EMBL/GenBank/DDBJ databases">
        <authorList>
            <person name="de Groot N.N."/>
        </authorList>
    </citation>
    <scope>NUCLEOTIDE SEQUENCE [LARGE SCALE GENOMIC DNA]</scope>
    <source>
        <strain evidence="1 2">DSM 19073</strain>
    </source>
</reference>
<dbReference type="Pfam" id="PF11316">
    <property type="entry name" value="Rhamno_transf"/>
    <property type="match status" value="1"/>
</dbReference>
<dbReference type="RefSeq" id="WP_092785153.1">
    <property type="nucleotide sequence ID" value="NZ_FORA01000011.1"/>
</dbReference>
<evidence type="ECO:0000313" key="2">
    <source>
        <dbReference type="Proteomes" id="UP000199110"/>
    </source>
</evidence>
<dbReference type="AlphaFoldDB" id="A0A1I3UYA3"/>
<name>A0A1I3UYA3_9RHOB</name>
<dbReference type="STRING" id="390807.SAMN04488095_0048"/>
<dbReference type="GO" id="GO:0016740">
    <property type="term" value="F:transferase activity"/>
    <property type="evidence" value="ECO:0007669"/>
    <property type="project" value="UniProtKB-KW"/>
</dbReference>
<proteinExistence type="predicted"/>
<protein>
    <submittedName>
        <fullName evidence="1">Putative rhamnosyl transferase</fullName>
    </submittedName>
</protein>